<dbReference type="PANTHER" id="PTHR12385:SF4">
    <property type="entry name" value="PROTEIN PNS1"/>
    <property type="match status" value="1"/>
</dbReference>
<feature type="transmembrane region" description="Helical" evidence="6">
    <location>
        <begin position="225"/>
        <end position="247"/>
    </location>
</feature>
<evidence type="ECO:0000256" key="5">
    <source>
        <dbReference type="ARBA" id="ARBA00023136"/>
    </source>
</evidence>
<feature type="transmembrane region" description="Helical" evidence="6">
    <location>
        <begin position="508"/>
        <end position="530"/>
    </location>
</feature>
<keyword evidence="9" id="KW-1185">Reference proteome</keyword>
<feature type="transmembrane region" description="Helical" evidence="6">
    <location>
        <begin position="280"/>
        <end position="300"/>
    </location>
</feature>
<feature type="transmembrane region" description="Helical" evidence="6">
    <location>
        <begin position="323"/>
        <end position="350"/>
    </location>
</feature>
<feature type="transmembrane region" description="Helical" evidence="6">
    <location>
        <begin position="382"/>
        <end position="398"/>
    </location>
</feature>
<dbReference type="Proteomes" id="UP000674318">
    <property type="component" value="Unassembled WGS sequence"/>
</dbReference>
<feature type="transmembrane region" description="Helical" evidence="6">
    <location>
        <begin position="418"/>
        <end position="439"/>
    </location>
</feature>
<name>A0A836LES9_9TRYP</name>
<feature type="transmembrane region" description="Helical" evidence="6">
    <location>
        <begin position="116"/>
        <end position="135"/>
    </location>
</feature>
<dbReference type="InterPro" id="IPR007603">
    <property type="entry name" value="Choline_transptr-like"/>
</dbReference>
<dbReference type="Pfam" id="PF04515">
    <property type="entry name" value="Choline_transpo"/>
    <property type="match status" value="1"/>
</dbReference>
<dbReference type="EMBL" id="JAFJZO010000014">
    <property type="protein sequence ID" value="KAG5509374.1"/>
    <property type="molecule type" value="Genomic_DNA"/>
</dbReference>
<reference evidence="8 9" key="1">
    <citation type="submission" date="2021-02" db="EMBL/GenBank/DDBJ databases">
        <title>Porcisia hertigi Genome sequencing and assembly.</title>
        <authorList>
            <person name="Almutairi H."/>
            <person name="Gatherer D."/>
        </authorList>
    </citation>
    <scope>NUCLEOTIDE SEQUENCE [LARGE SCALE GENOMIC DNA]</scope>
    <source>
        <strain evidence="8 9">C119</strain>
    </source>
</reference>
<feature type="transmembrane region" description="Helical" evidence="6">
    <location>
        <begin position="356"/>
        <end position="375"/>
    </location>
</feature>
<dbReference type="GO" id="GO:0022857">
    <property type="term" value="F:transmembrane transporter activity"/>
    <property type="evidence" value="ECO:0007669"/>
    <property type="project" value="UniProtKB-UniRule"/>
</dbReference>
<dbReference type="GO" id="GO:0005886">
    <property type="term" value="C:plasma membrane"/>
    <property type="evidence" value="ECO:0007669"/>
    <property type="project" value="UniProtKB-SubCell"/>
</dbReference>
<feature type="transmembrane region" description="Helical" evidence="6">
    <location>
        <begin position="254"/>
        <end position="274"/>
    </location>
</feature>
<protein>
    <recommendedName>
        <fullName evidence="6">Choline transporter-like protein</fullName>
    </recommendedName>
</protein>
<proteinExistence type="inferred from homology"/>
<evidence type="ECO:0000256" key="2">
    <source>
        <dbReference type="ARBA" id="ARBA00007168"/>
    </source>
</evidence>
<organism evidence="8 9">
    <name type="scientific">Porcisia hertigi</name>
    <dbReference type="NCBI Taxonomy" id="2761500"/>
    <lineage>
        <taxon>Eukaryota</taxon>
        <taxon>Discoba</taxon>
        <taxon>Euglenozoa</taxon>
        <taxon>Kinetoplastea</taxon>
        <taxon>Metakinetoplastina</taxon>
        <taxon>Trypanosomatida</taxon>
        <taxon>Trypanosomatidae</taxon>
        <taxon>Leishmaniinae</taxon>
        <taxon>Porcisia</taxon>
    </lineage>
</organism>
<evidence type="ECO:0000256" key="1">
    <source>
        <dbReference type="ARBA" id="ARBA00004141"/>
    </source>
</evidence>
<evidence type="ECO:0000256" key="7">
    <source>
        <dbReference type="SAM" id="MobiDB-lite"/>
    </source>
</evidence>
<feature type="region of interest" description="Disordered" evidence="7">
    <location>
        <begin position="62"/>
        <end position="88"/>
    </location>
</feature>
<dbReference type="OrthoDB" id="44736at2759"/>
<comment type="function">
    <text evidence="6">Choline transporter.</text>
</comment>
<dbReference type="GeneID" id="94292710"/>
<evidence type="ECO:0000256" key="4">
    <source>
        <dbReference type="ARBA" id="ARBA00022989"/>
    </source>
</evidence>
<comment type="subcellular location">
    <subcellularLocation>
        <location evidence="6">Cell membrane</location>
        <topology evidence="6">Multi-pass membrane protein</topology>
    </subcellularLocation>
    <subcellularLocation>
        <location evidence="1">Membrane</location>
        <topology evidence="1">Multi-pass membrane protein</topology>
    </subcellularLocation>
</comment>
<evidence type="ECO:0000313" key="8">
    <source>
        <dbReference type="EMBL" id="KAG5509374.1"/>
    </source>
</evidence>
<evidence type="ECO:0000256" key="3">
    <source>
        <dbReference type="ARBA" id="ARBA00022692"/>
    </source>
</evidence>
<feature type="compositionally biased region" description="Basic and acidic residues" evidence="7">
    <location>
        <begin position="76"/>
        <end position="87"/>
    </location>
</feature>
<dbReference type="PANTHER" id="PTHR12385">
    <property type="entry name" value="CHOLINE TRANSPORTER-LIKE (SLC FAMILY 44)"/>
    <property type="match status" value="1"/>
</dbReference>
<sequence>MHSPAARWAGGHAPLVSDSLSEEHRDPYRDALGPGVPVYNGWVIEEDDTSCTFGASSTTDFGVTKDDGSSGGVSKSKLESGRSEKHHQVQWTFRTPSGRPSTNELWRFRTRGCQDCWAAVLFVTLVACVLLWGMTQVRQLQLTERDLAVIAGGAEWAGKAATPIEMASMGGSNPDKVLHGVTALRAGVMALWARGESFSAGEGGDSGGASSSPSHPATVGFAMRILMWCAAAGITTVLVAYGGLLLMAVCPRELIIIEAAVSSLFFIISASLAFAQGAPLMAMLFAFLTFTPLLWVYLIGDRIPFTTTMLCTTVSILRRHRSLFAVSLGSVVAGWCFVVTAAVCVLPSVLRLLAGTATGGDGVYPTVVVLCIFWVQEVLSTLVHVTVCGVVATWYFAGEVKMPPSPVGSSFRRAVTTSFGSVCLGSLITAIVSFVRFLIESARMRDDGDSFWLCVMDCLVGCINDLVRYFNQYAFVHVAVYGCSYIDAATGTWALVKQCAFSAIFNDSLTGQVIGVLTFMSALIMTLLTVSVTQNAAVMALMAVMSLIVSAIIYGPVGSCVMTIFVCFAEVPSGLQLSSPDLYDALVSADAGYTQRREGGNLYGTALV</sequence>
<feature type="transmembrane region" description="Helical" evidence="6">
    <location>
        <begin position="476"/>
        <end position="496"/>
    </location>
</feature>
<evidence type="ECO:0000313" key="9">
    <source>
        <dbReference type="Proteomes" id="UP000674318"/>
    </source>
</evidence>
<evidence type="ECO:0000256" key="6">
    <source>
        <dbReference type="RuleBase" id="RU368066"/>
    </source>
</evidence>
<keyword evidence="5 6" id="KW-0472">Membrane</keyword>
<dbReference type="KEGG" id="phet:94292710"/>
<keyword evidence="3 6" id="KW-0812">Transmembrane</keyword>
<gene>
    <name evidence="8" type="ORF">JKF63_06684</name>
</gene>
<comment type="caution">
    <text evidence="8">The sequence shown here is derived from an EMBL/GenBank/DDBJ whole genome shotgun (WGS) entry which is preliminary data.</text>
</comment>
<comment type="similarity">
    <text evidence="2 6">Belongs to the CTL (choline transporter-like) family.</text>
</comment>
<accession>A0A836LES9</accession>
<dbReference type="AlphaFoldDB" id="A0A836LES9"/>
<dbReference type="RefSeq" id="XP_067758526.1">
    <property type="nucleotide sequence ID" value="XM_067902633.1"/>
</dbReference>
<feature type="transmembrane region" description="Helical" evidence="6">
    <location>
        <begin position="536"/>
        <end position="569"/>
    </location>
</feature>
<keyword evidence="4 6" id="KW-1133">Transmembrane helix</keyword>